<dbReference type="EMBL" id="JAGMUV010000007">
    <property type="protein sequence ID" value="KAH7148355.1"/>
    <property type="molecule type" value="Genomic_DNA"/>
</dbReference>
<dbReference type="Proteomes" id="UP000738349">
    <property type="component" value="Unassembled WGS sequence"/>
</dbReference>
<accession>A0A9P9J9P1</accession>
<sequence length="136" mass="14824">MDGVSLVSLAKLAETAHSQVLHLSNELRSGLERIESANNTAIFITNNYENAQATFKSLRYWLAKADAEAQNAHTLCTEIAKIFSQKADADKPASLKKLEELVDETAEAVKEAKELGSKVVSACKTLKEISDASKEE</sequence>
<name>A0A9P9J9P1_9HYPO</name>
<gene>
    <name evidence="1" type="ORF">EDB81DRAFT_882780</name>
</gene>
<evidence type="ECO:0000313" key="2">
    <source>
        <dbReference type="Proteomes" id="UP000738349"/>
    </source>
</evidence>
<dbReference type="AlphaFoldDB" id="A0A9P9J9P1"/>
<proteinExistence type="predicted"/>
<evidence type="ECO:0000313" key="1">
    <source>
        <dbReference type="EMBL" id="KAH7148355.1"/>
    </source>
</evidence>
<reference evidence="1" key="1">
    <citation type="journal article" date="2021" name="Nat. Commun.">
        <title>Genetic determinants of endophytism in the Arabidopsis root mycobiome.</title>
        <authorList>
            <person name="Mesny F."/>
            <person name="Miyauchi S."/>
            <person name="Thiergart T."/>
            <person name="Pickel B."/>
            <person name="Atanasova L."/>
            <person name="Karlsson M."/>
            <person name="Huettel B."/>
            <person name="Barry K.W."/>
            <person name="Haridas S."/>
            <person name="Chen C."/>
            <person name="Bauer D."/>
            <person name="Andreopoulos W."/>
            <person name="Pangilinan J."/>
            <person name="LaButti K."/>
            <person name="Riley R."/>
            <person name="Lipzen A."/>
            <person name="Clum A."/>
            <person name="Drula E."/>
            <person name="Henrissat B."/>
            <person name="Kohler A."/>
            <person name="Grigoriev I.V."/>
            <person name="Martin F.M."/>
            <person name="Hacquard S."/>
        </authorList>
    </citation>
    <scope>NUCLEOTIDE SEQUENCE</scope>
    <source>
        <strain evidence="1">MPI-CAGE-AT-0147</strain>
    </source>
</reference>
<organism evidence="1 2">
    <name type="scientific">Dactylonectria macrodidyma</name>
    <dbReference type="NCBI Taxonomy" id="307937"/>
    <lineage>
        <taxon>Eukaryota</taxon>
        <taxon>Fungi</taxon>
        <taxon>Dikarya</taxon>
        <taxon>Ascomycota</taxon>
        <taxon>Pezizomycotina</taxon>
        <taxon>Sordariomycetes</taxon>
        <taxon>Hypocreomycetidae</taxon>
        <taxon>Hypocreales</taxon>
        <taxon>Nectriaceae</taxon>
        <taxon>Dactylonectria</taxon>
    </lineage>
</organism>
<comment type="caution">
    <text evidence="1">The sequence shown here is derived from an EMBL/GenBank/DDBJ whole genome shotgun (WGS) entry which is preliminary data.</text>
</comment>
<protein>
    <submittedName>
        <fullName evidence="1">Uncharacterized protein</fullName>
    </submittedName>
</protein>
<keyword evidence="2" id="KW-1185">Reference proteome</keyword>